<reference evidence="2" key="1">
    <citation type="submission" date="2022-04" db="EMBL/GenBank/DDBJ databases">
        <title>Whole genome sequence of Sphaerotilus sp. FB-5.</title>
        <authorList>
            <person name="Takeda M."/>
            <person name="Narihara S."/>
            <person name="Akimoto M."/>
            <person name="Akimoto R."/>
            <person name="Nishiyashiki S."/>
            <person name="Murakami T."/>
        </authorList>
    </citation>
    <scope>NUCLEOTIDE SEQUENCE</scope>
    <source>
        <strain evidence="2">FB-5</strain>
    </source>
</reference>
<feature type="region of interest" description="Disordered" evidence="1">
    <location>
        <begin position="183"/>
        <end position="224"/>
    </location>
</feature>
<evidence type="ECO:0000256" key="1">
    <source>
        <dbReference type="SAM" id="MobiDB-lite"/>
    </source>
</evidence>
<feature type="compositionally biased region" description="Low complexity" evidence="1">
    <location>
        <begin position="183"/>
        <end position="203"/>
    </location>
</feature>
<protein>
    <recommendedName>
        <fullName evidence="4">[NiFe] hydrogenase assembly chaperone, HybE family</fullName>
    </recommendedName>
</protein>
<dbReference type="RefSeq" id="WP_251972870.1">
    <property type="nucleotide sequence ID" value="NZ_AP025730.1"/>
</dbReference>
<feature type="region of interest" description="Disordered" evidence="1">
    <location>
        <begin position="1"/>
        <end position="24"/>
    </location>
</feature>
<dbReference type="InterPro" id="IPR038530">
    <property type="entry name" value="NiFe-hyd_HybE_sf"/>
</dbReference>
<evidence type="ECO:0000313" key="3">
    <source>
        <dbReference type="Proteomes" id="UP001057498"/>
    </source>
</evidence>
<feature type="compositionally biased region" description="Low complexity" evidence="1">
    <location>
        <begin position="7"/>
        <end position="21"/>
    </location>
</feature>
<dbReference type="Gene3D" id="3.30.1460.40">
    <property type="entry name" value="[NiFe]-hydrogenase assembly chaperone, HybE"/>
    <property type="match status" value="1"/>
</dbReference>
<dbReference type="Pfam" id="PF11939">
    <property type="entry name" value="NiFe-hyd_HybE"/>
    <property type="match status" value="1"/>
</dbReference>
<evidence type="ECO:0000313" key="2">
    <source>
        <dbReference type="EMBL" id="BDI04771.1"/>
    </source>
</evidence>
<dbReference type="InterPro" id="IPR023994">
    <property type="entry name" value="NiFe-hyd_HybE"/>
</dbReference>
<proteinExistence type="predicted"/>
<gene>
    <name evidence="2" type="ORF">CATMQ487_17410</name>
</gene>
<keyword evidence="3" id="KW-1185">Reference proteome</keyword>
<accession>A0ABN6PIA8</accession>
<name>A0ABN6PIA8_9BURK</name>
<dbReference type="Proteomes" id="UP001057498">
    <property type="component" value="Chromosome"/>
</dbReference>
<dbReference type="NCBIfam" id="TIGR03993">
    <property type="entry name" value="hydrog_HybE"/>
    <property type="match status" value="1"/>
</dbReference>
<sequence>MTPPRCGFAAPPQGGAASGPAKPDPRRLLDAVEQRIDNLERTFRHIAATRMAGVPVLHAALQVRAVGFAPLPDAPGWLCGVLVTPWFMNLLRLPVQPLADLAGAAAAGCLQVGRDALRAVGGSEPLYFVGAQEDRLGHYEQCSLYSPMFHFADQAAAVATAAEVMKLLRTPATASVTASPATAPAASSVPAGPVAAPAAAPTPVERPARRGFLFGGTRAADQRP</sequence>
<evidence type="ECO:0008006" key="4">
    <source>
        <dbReference type="Google" id="ProtNLM"/>
    </source>
</evidence>
<dbReference type="EMBL" id="AP025730">
    <property type="protein sequence ID" value="BDI04771.1"/>
    <property type="molecule type" value="Genomic_DNA"/>
</dbReference>
<organism evidence="2 3">
    <name type="scientific">Sphaerotilus microaerophilus</name>
    <dbReference type="NCBI Taxonomy" id="2914710"/>
    <lineage>
        <taxon>Bacteria</taxon>
        <taxon>Pseudomonadati</taxon>
        <taxon>Pseudomonadota</taxon>
        <taxon>Betaproteobacteria</taxon>
        <taxon>Burkholderiales</taxon>
        <taxon>Sphaerotilaceae</taxon>
        <taxon>Sphaerotilus</taxon>
    </lineage>
</organism>